<reference evidence="3 4" key="2">
    <citation type="journal article" date="2016" name="Int. J. Syst. Evol. Microbiol.">
        <title>Flavisolibacter tropicus sp. nov., isolated from tropical soil.</title>
        <authorList>
            <person name="Lee J.J."/>
            <person name="Kang M.S."/>
            <person name="Kim G.S."/>
            <person name="Lee C.S."/>
            <person name="Lim S."/>
            <person name="Lee J."/>
            <person name="Roh S.H."/>
            <person name="Kang H."/>
            <person name="Ha J.M."/>
            <person name="Bae S."/>
            <person name="Jung H.Y."/>
            <person name="Kim M.K."/>
        </authorList>
    </citation>
    <scope>NUCLEOTIDE SEQUENCE [LARGE SCALE GENOMIC DNA]</scope>
    <source>
        <strain evidence="3 4">LCS9</strain>
    </source>
</reference>
<gene>
    <name evidence="3" type="ORF">SY85_00180</name>
</gene>
<reference evidence="4" key="1">
    <citation type="submission" date="2015-01" db="EMBL/GenBank/DDBJ databases">
        <title>Flavisolibacter sp./LCS9/ whole genome sequencing.</title>
        <authorList>
            <person name="Kim M.K."/>
            <person name="Srinivasan S."/>
            <person name="Lee J.-J."/>
        </authorList>
    </citation>
    <scope>NUCLEOTIDE SEQUENCE [LARGE SCALE GENOMIC DNA]</scope>
    <source>
        <strain evidence="4">LCS9</strain>
    </source>
</reference>
<dbReference type="EMBL" id="CP011390">
    <property type="protein sequence ID" value="ANE49153.1"/>
    <property type="molecule type" value="Genomic_DNA"/>
</dbReference>
<dbReference type="RefSeq" id="WP_066401157.1">
    <property type="nucleotide sequence ID" value="NZ_CP011390.1"/>
</dbReference>
<dbReference type="PANTHER" id="PTHR33371">
    <property type="entry name" value="INTERMEMBRANE PHOSPHOLIPID TRANSPORT SYSTEM BINDING PROTEIN MLAD-RELATED"/>
    <property type="match status" value="1"/>
</dbReference>
<evidence type="ECO:0000259" key="2">
    <source>
        <dbReference type="Pfam" id="PF02470"/>
    </source>
</evidence>
<dbReference type="Proteomes" id="UP000077177">
    <property type="component" value="Chromosome"/>
</dbReference>
<keyword evidence="4" id="KW-1185">Reference proteome</keyword>
<proteinExistence type="predicted"/>
<sequence>MKISNEAKVGLLAIAAILVLVLGFNFLKGRNLFNREPTYYAVFKNIGSLEKSNQVKINGLPIGTVYNFIPSDKEVNSIIVAFRLNRDVVIPSNSVAFIDGAIVGSSFINIEKGTSNSYLNEGDTISTRLEAGLMADLKTQLSPTITRVNETLDSFKLILGSMSAIFDPATNSNIQTLIARLAISSAHLEQLLNAQTGALAQTLSNMNAVSANLAKNNDAINSTIRNVEVTTANLANARIQETVAALEGTITELKGTAAGLRTSIEHINNPNGTLGALVNDRKLYDQMNKVALGLEILLDDVRLHPKRYVNISVFGSKSSPQPLTSPAIKDTIPVGGQ</sequence>
<dbReference type="Pfam" id="PF02470">
    <property type="entry name" value="MlaD"/>
    <property type="match status" value="1"/>
</dbReference>
<evidence type="ECO:0000256" key="1">
    <source>
        <dbReference type="SAM" id="MobiDB-lite"/>
    </source>
</evidence>
<dbReference type="PANTHER" id="PTHR33371:SF4">
    <property type="entry name" value="INTERMEMBRANE PHOSPHOLIPID TRANSPORT SYSTEM BINDING PROTEIN MLAD"/>
    <property type="match status" value="1"/>
</dbReference>
<organism evidence="3 4">
    <name type="scientific">Flavisolibacter tropicus</name>
    <dbReference type="NCBI Taxonomy" id="1492898"/>
    <lineage>
        <taxon>Bacteria</taxon>
        <taxon>Pseudomonadati</taxon>
        <taxon>Bacteroidota</taxon>
        <taxon>Chitinophagia</taxon>
        <taxon>Chitinophagales</taxon>
        <taxon>Chitinophagaceae</taxon>
        <taxon>Flavisolibacter</taxon>
    </lineage>
</organism>
<feature type="region of interest" description="Disordered" evidence="1">
    <location>
        <begin position="317"/>
        <end position="337"/>
    </location>
</feature>
<dbReference type="OrthoDB" id="9769132at2"/>
<dbReference type="InterPro" id="IPR003399">
    <property type="entry name" value="Mce/MlaD"/>
</dbReference>
<dbReference type="KEGG" id="fla:SY85_00180"/>
<evidence type="ECO:0000313" key="3">
    <source>
        <dbReference type="EMBL" id="ANE49153.1"/>
    </source>
</evidence>
<evidence type="ECO:0000313" key="4">
    <source>
        <dbReference type="Proteomes" id="UP000077177"/>
    </source>
</evidence>
<protein>
    <recommendedName>
        <fullName evidence="2">Mce/MlaD domain-containing protein</fullName>
    </recommendedName>
</protein>
<name>A0A172TQX4_9BACT</name>
<dbReference type="AlphaFoldDB" id="A0A172TQX4"/>
<accession>A0A172TQX4</accession>
<dbReference type="STRING" id="1492898.SY85_00180"/>
<feature type="domain" description="Mce/MlaD" evidence="2">
    <location>
        <begin position="36"/>
        <end position="113"/>
    </location>
</feature>
<dbReference type="InterPro" id="IPR052336">
    <property type="entry name" value="MlaD_Phospholipid_Transporter"/>
</dbReference>